<protein>
    <submittedName>
        <fullName evidence="2">Uncharacterized protein</fullName>
    </submittedName>
</protein>
<dbReference type="WBParaSite" id="nRc.2.0.1.t27803-RA">
    <property type="protein sequence ID" value="nRc.2.0.1.t27803-RA"/>
    <property type="gene ID" value="nRc.2.0.1.g27803"/>
</dbReference>
<proteinExistence type="predicted"/>
<reference evidence="2" key="1">
    <citation type="submission" date="2022-11" db="UniProtKB">
        <authorList>
            <consortium name="WormBaseParasite"/>
        </authorList>
    </citation>
    <scope>IDENTIFICATION</scope>
</reference>
<evidence type="ECO:0000313" key="1">
    <source>
        <dbReference type="Proteomes" id="UP000887565"/>
    </source>
</evidence>
<sequence>MDTETAMDVVPPMPALDPSIYLAMPATLPSPPMIATVSIASFPPLSLGILFTEHHWRDYPLPLGNQIMGILILATVAAPTTPQQRPPVPTAPIVAQLAPQPVAGQWLPTVLMDVQQPQQPKMTNTTVEETNPIAETAIPMIAAIMIPAAPPRITECKVNKCLKFTLPVFMRQIIKVLFTIH</sequence>
<accession>A0A915JNX9</accession>
<name>A0A915JNX9_ROMCU</name>
<keyword evidence="1" id="KW-1185">Reference proteome</keyword>
<evidence type="ECO:0000313" key="2">
    <source>
        <dbReference type="WBParaSite" id="nRc.2.0.1.t27803-RA"/>
    </source>
</evidence>
<dbReference type="Proteomes" id="UP000887565">
    <property type="component" value="Unplaced"/>
</dbReference>
<organism evidence="1 2">
    <name type="scientific">Romanomermis culicivorax</name>
    <name type="common">Nematode worm</name>
    <dbReference type="NCBI Taxonomy" id="13658"/>
    <lineage>
        <taxon>Eukaryota</taxon>
        <taxon>Metazoa</taxon>
        <taxon>Ecdysozoa</taxon>
        <taxon>Nematoda</taxon>
        <taxon>Enoplea</taxon>
        <taxon>Dorylaimia</taxon>
        <taxon>Mermithida</taxon>
        <taxon>Mermithoidea</taxon>
        <taxon>Mermithidae</taxon>
        <taxon>Romanomermis</taxon>
    </lineage>
</organism>
<dbReference type="AlphaFoldDB" id="A0A915JNX9"/>